<organism evidence="6 7">
    <name type="scientific">Saccharomycopsis crataegensis</name>
    <dbReference type="NCBI Taxonomy" id="43959"/>
    <lineage>
        <taxon>Eukaryota</taxon>
        <taxon>Fungi</taxon>
        <taxon>Dikarya</taxon>
        <taxon>Ascomycota</taxon>
        <taxon>Saccharomycotina</taxon>
        <taxon>Saccharomycetes</taxon>
        <taxon>Saccharomycopsidaceae</taxon>
        <taxon>Saccharomycopsis</taxon>
    </lineage>
</organism>
<feature type="domain" description="RING-type" evidence="5">
    <location>
        <begin position="277"/>
        <end position="320"/>
    </location>
</feature>
<dbReference type="InterPro" id="IPR013083">
    <property type="entry name" value="Znf_RING/FYVE/PHD"/>
</dbReference>
<keyword evidence="7" id="KW-1185">Reference proteome</keyword>
<dbReference type="SUPFAM" id="SSF57850">
    <property type="entry name" value="RING/U-box"/>
    <property type="match status" value="1"/>
</dbReference>
<accession>A0AAV5QTV4</accession>
<evidence type="ECO:0000256" key="4">
    <source>
        <dbReference type="PROSITE-ProRule" id="PRU00175"/>
    </source>
</evidence>
<dbReference type="Proteomes" id="UP001360560">
    <property type="component" value="Unassembled WGS sequence"/>
</dbReference>
<dbReference type="GO" id="GO:0008270">
    <property type="term" value="F:zinc ion binding"/>
    <property type="evidence" value="ECO:0007669"/>
    <property type="project" value="UniProtKB-KW"/>
</dbReference>
<dbReference type="Pfam" id="PF13639">
    <property type="entry name" value="zf-RING_2"/>
    <property type="match status" value="1"/>
</dbReference>
<keyword evidence="1" id="KW-0479">Metal-binding</keyword>
<evidence type="ECO:0000256" key="3">
    <source>
        <dbReference type="ARBA" id="ARBA00022833"/>
    </source>
</evidence>
<proteinExistence type="predicted"/>
<gene>
    <name evidence="6" type="ORF">DASC09_056820</name>
</gene>
<dbReference type="GeneID" id="90076332"/>
<protein>
    <recommendedName>
        <fullName evidence="5">RING-type domain-containing protein</fullName>
    </recommendedName>
</protein>
<dbReference type="RefSeq" id="XP_064855339.1">
    <property type="nucleotide sequence ID" value="XM_064999267.1"/>
</dbReference>
<dbReference type="EMBL" id="BTFZ01000019">
    <property type="protein sequence ID" value="GMM38343.1"/>
    <property type="molecule type" value="Genomic_DNA"/>
</dbReference>
<dbReference type="AlphaFoldDB" id="A0AAV5QTV4"/>
<dbReference type="InterPro" id="IPR001841">
    <property type="entry name" value="Znf_RING"/>
</dbReference>
<evidence type="ECO:0000256" key="1">
    <source>
        <dbReference type="ARBA" id="ARBA00022723"/>
    </source>
</evidence>
<evidence type="ECO:0000313" key="6">
    <source>
        <dbReference type="EMBL" id="GMM38343.1"/>
    </source>
</evidence>
<keyword evidence="2 4" id="KW-0863">Zinc-finger</keyword>
<name>A0AAV5QTV4_9ASCO</name>
<comment type="caution">
    <text evidence="6">The sequence shown here is derived from an EMBL/GenBank/DDBJ whole genome shotgun (WGS) entry which is preliminary data.</text>
</comment>
<dbReference type="Gene3D" id="3.30.40.10">
    <property type="entry name" value="Zinc/RING finger domain, C3HC4 (zinc finger)"/>
    <property type="match status" value="1"/>
</dbReference>
<sequence length="749" mass="87857">MPTDVETYRYQRNLTVYHSSDQYKPYTPYQYYQGTKNIRDFLNKYGKQPSGFLNNLPIFECLGYQESITARNSDALKYKIAENYMEREEIDISKKKKKKNHGTTDLEDVTKNSYGFDISQLIDFHHHHYVNDEFSIYQAIANYPREKNLEDTSEFDGLLTPEIYHPSTYFSISKPHDILTYMNNFYEIRIVRIGENFCIESFNVELTAHGWIIVTSVYTYMGVTYKTILKEHHSKTTFSIKSYVEYNNLIEIFANFILDQMIQVAYVKFDGHGDFYCPVCMNDDSESSINPVRILKCRHTLCQGCLKEWSHIKSQCPYCNATFSNFKKFPRYLTHQQIFMSKYWKLKVLLNDTPMFQLLQEFGKLQTGLVEPSLNVNMISLMTILTSKAKMLAMTQDFDKREIDFNKCIEIDNSLKFENSKQSLSDDLIGYLSVIANNPERRKTNFPKIMGFQSLIFLGDYLFKDCIKKFQFQKIGKFESRQIDNIQSNSNYDDDDDDNESASLLRHVVPKKSSNSGGPMSLLRNLFQESVSDLENKIKYPFTYDTYFRNYDKTVMRLYDDWIDTTILDAHQVFIRPRIGISLAVMFQKNPNLFQKLLHQQISEYNFLANLVKKKHQRKMGKPNDSLIPNIKQTIEAKKYTSAPVTENELLWMEIVVTLSDLFEMSIIFYKEFKIMAKQFVYHKKIGEKIQGTIEMVLDSQIVNDFIYMLLSPSVAPQLRSFTRGPMTKLTILLAFEIVILSMLRGYKF</sequence>
<evidence type="ECO:0000259" key="5">
    <source>
        <dbReference type="PROSITE" id="PS50089"/>
    </source>
</evidence>
<dbReference type="InterPro" id="IPR017907">
    <property type="entry name" value="Znf_RING_CS"/>
</dbReference>
<evidence type="ECO:0000313" key="7">
    <source>
        <dbReference type="Proteomes" id="UP001360560"/>
    </source>
</evidence>
<reference evidence="6 7" key="1">
    <citation type="journal article" date="2023" name="Elife">
        <title>Identification of key yeast species and microbe-microbe interactions impacting larval growth of Drosophila in the wild.</title>
        <authorList>
            <person name="Mure A."/>
            <person name="Sugiura Y."/>
            <person name="Maeda R."/>
            <person name="Honda K."/>
            <person name="Sakurai N."/>
            <person name="Takahashi Y."/>
            <person name="Watada M."/>
            <person name="Katoh T."/>
            <person name="Gotoh A."/>
            <person name="Gotoh Y."/>
            <person name="Taniguchi I."/>
            <person name="Nakamura K."/>
            <person name="Hayashi T."/>
            <person name="Katayama T."/>
            <person name="Uemura T."/>
            <person name="Hattori Y."/>
        </authorList>
    </citation>
    <scope>NUCLEOTIDE SEQUENCE [LARGE SCALE GENOMIC DNA]</scope>
    <source>
        <strain evidence="6 7">SC-9</strain>
    </source>
</reference>
<dbReference type="PROSITE" id="PS50089">
    <property type="entry name" value="ZF_RING_2"/>
    <property type="match status" value="1"/>
</dbReference>
<keyword evidence="3" id="KW-0862">Zinc</keyword>
<dbReference type="SMART" id="SM00184">
    <property type="entry name" value="RING"/>
    <property type="match status" value="1"/>
</dbReference>
<evidence type="ECO:0000256" key="2">
    <source>
        <dbReference type="ARBA" id="ARBA00022771"/>
    </source>
</evidence>
<dbReference type="PROSITE" id="PS00518">
    <property type="entry name" value="ZF_RING_1"/>
    <property type="match status" value="1"/>
</dbReference>